<accession>A0ABY4YTD2</accession>
<dbReference type="RefSeq" id="WP_252592938.1">
    <property type="nucleotide sequence ID" value="NZ_CP099489.1"/>
</dbReference>
<feature type="region of interest" description="Disordered" evidence="1">
    <location>
        <begin position="103"/>
        <end position="128"/>
    </location>
</feature>
<proteinExistence type="predicted"/>
<dbReference type="EMBL" id="CP099489">
    <property type="protein sequence ID" value="USQ79834.1"/>
    <property type="molecule type" value="Genomic_DNA"/>
</dbReference>
<dbReference type="Proteomes" id="UP001056455">
    <property type="component" value="Chromosome"/>
</dbReference>
<evidence type="ECO:0000259" key="3">
    <source>
        <dbReference type="Pfam" id="PF14230"/>
    </source>
</evidence>
<dbReference type="PROSITE" id="PS51257">
    <property type="entry name" value="PROKAR_LIPOPROTEIN"/>
    <property type="match status" value="1"/>
</dbReference>
<organism evidence="4 5">
    <name type="scientific">Ornithinimicrobium faecis</name>
    <dbReference type="NCBI Taxonomy" id="2934158"/>
    <lineage>
        <taxon>Bacteria</taxon>
        <taxon>Bacillati</taxon>
        <taxon>Actinomycetota</taxon>
        <taxon>Actinomycetes</taxon>
        <taxon>Micrococcales</taxon>
        <taxon>Ornithinimicrobiaceae</taxon>
        <taxon>Ornithinimicrobium</taxon>
    </lineage>
</organism>
<gene>
    <name evidence="4" type="ORF">NF556_19960</name>
</gene>
<protein>
    <submittedName>
        <fullName evidence="4">DUF4333 domain-containing protein</fullName>
    </submittedName>
</protein>
<sequence length="128" mass="13396">MTRRGMGFTGMVAAMVLTLTGCGSGTVSADSVQQSVRDGLASQGIEPRSVSCPEGVEASVGESVVCTVELWDEAGFGEPVDRVRVVVKEVSGDQVRYRLEPLAVGVPDDAEPATTEHPDGEPDTTTEQ</sequence>
<evidence type="ECO:0000313" key="5">
    <source>
        <dbReference type="Proteomes" id="UP001056455"/>
    </source>
</evidence>
<feature type="signal peptide" evidence="2">
    <location>
        <begin position="1"/>
        <end position="29"/>
    </location>
</feature>
<evidence type="ECO:0000313" key="4">
    <source>
        <dbReference type="EMBL" id="USQ79834.1"/>
    </source>
</evidence>
<feature type="domain" description="DUF4333" evidence="3">
    <location>
        <begin position="12"/>
        <end position="73"/>
    </location>
</feature>
<keyword evidence="2" id="KW-0732">Signal</keyword>
<evidence type="ECO:0000256" key="1">
    <source>
        <dbReference type="SAM" id="MobiDB-lite"/>
    </source>
</evidence>
<name>A0ABY4YTD2_9MICO</name>
<feature type="chain" id="PRO_5047272658" evidence="2">
    <location>
        <begin position="30"/>
        <end position="128"/>
    </location>
</feature>
<reference evidence="4" key="1">
    <citation type="submission" date="2022-06" db="EMBL/GenBank/DDBJ databases">
        <title>Ornithinimicrobium HY1793.</title>
        <authorList>
            <person name="Huang Y."/>
        </authorList>
    </citation>
    <scope>NUCLEOTIDE SEQUENCE</scope>
    <source>
        <strain evidence="4">HY1793</strain>
    </source>
</reference>
<keyword evidence="5" id="KW-1185">Reference proteome</keyword>
<dbReference type="Pfam" id="PF14230">
    <property type="entry name" value="DUF4333"/>
    <property type="match status" value="1"/>
</dbReference>
<evidence type="ECO:0000256" key="2">
    <source>
        <dbReference type="SAM" id="SignalP"/>
    </source>
</evidence>
<dbReference type="InterPro" id="IPR025637">
    <property type="entry name" value="DUF4333"/>
</dbReference>